<dbReference type="InterPro" id="IPR035899">
    <property type="entry name" value="DBL_dom_sf"/>
</dbReference>
<dbReference type="Pfam" id="PF14604">
    <property type="entry name" value="SH3_9"/>
    <property type="match status" value="1"/>
</dbReference>
<proteinExistence type="predicted"/>
<dbReference type="Gene3D" id="1.20.900.10">
    <property type="entry name" value="Dbl homology (DH) domain"/>
    <property type="match status" value="1"/>
</dbReference>
<dbReference type="InterPro" id="IPR047270">
    <property type="entry name" value="PH_ephexin"/>
</dbReference>
<dbReference type="PROSITE" id="PS50002">
    <property type="entry name" value="SH3"/>
    <property type="match status" value="1"/>
</dbReference>
<dbReference type="SMART" id="SM00233">
    <property type="entry name" value="PH"/>
    <property type="match status" value="1"/>
</dbReference>
<feature type="domain" description="DH" evidence="7">
    <location>
        <begin position="270"/>
        <end position="454"/>
    </location>
</feature>
<evidence type="ECO:0000256" key="1">
    <source>
        <dbReference type="ARBA" id="ARBA00022443"/>
    </source>
</evidence>
<protein>
    <submittedName>
        <fullName evidence="8">Rho guanine nucleotide exchange factor 16</fullName>
    </submittedName>
</protein>
<name>A0A5C6MSU1_9TELE</name>
<feature type="domain" description="PH" evidence="6">
    <location>
        <begin position="487"/>
        <end position="606"/>
    </location>
</feature>
<keyword evidence="1 3" id="KW-0728">SH3 domain</keyword>
<evidence type="ECO:0000256" key="4">
    <source>
        <dbReference type="SAM" id="MobiDB-lite"/>
    </source>
</evidence>
<evidence type="ECO:0000313" key="9">
    <source>
        <dbReference type="Proteomes" id="UP000324091"/>
    </source>
</evidence>
<dbReference type="InterPro" id="IPR001849">
    <property type="entry name" value="PH_domain"/>
</dbReference>
<dbReference type="FunFam" id="1.20.900.10:FF:000007">
    <property type="entry name" value="rho guanine nucleotide exchange factor 19"/>
    <property type="match status" value="1"/>
</dbReference>
<evidence type="ECO:0000313" key="8">
    <source>
        <dbReference type="EMBL" id="TWW56467.1"/>
    </source>
</evidence>
<dbReference type="SUPFAM" id="SSF50729">
    <property type="entry name" value="PH domain-like"/>
    <property type="match status" value="1"/>
</dbReference>
<keyword evidence="2" id="KW-0344">Guanine-nucleotide releasing factor</keyword>
<dbReference type="PROSITE" id="PS50003">
    <property type="entry name" value="PH_DOMAIN"/>
    <property type="match status" value="1"/>
</dbReference>
<dbReference type="CDD" id="cd00160">
    <property type="entry name" value="RhoGEF"/>
    <property type="match status" value="1"/>
</dbReference>
<evidence type="ECO:0000259" key="7">
    <source>
        <dbReference type="PROSITE" id="PS50010"/>
    </source>
</evidence>
<dbReference type="InterPro" id="IPR047271">
    <property type="entry name" value="Ephexin-like"/>
</dbReference>
<evidence type="ECO:0000259" key="5">
    <source>
        <dbReference type="PROSITE" id="PS50002"/>
    </source>
</evidence>
<evidence type="ECO:0000259" key="6">
    <source>
        <dbReference type="PROSITE" id="PS50003"/>
    </source>
</evidence>
<dbReference type="EMBL" id="RHFK02000021">
    <property type="protein sequence ID" value="TWW56467.1"/>
    <property type="molecule type" value="Genomic_DNA"/>
</dbReference>
<feature type="domain" description="SH3" evidence="5">
    <location>
        <begin position="614"/>
        <end position="674"/>
    </location>
</feature>
<dbReference type="GO" id="GO:0005085">
    <property type="term" value="F:guanyl-nucleotide exchange factor activity"/>
    <property type="evidence" value="ECO:0007669"/>
    <property type="project" value="UniProtKB-KW"/>
</dbReference>
<dbReference type="PANTHER" id="PTHR12845">
    <property type="entry name" value="GUANINE NUCLEOTIDE EXCHANGE FACTOR"/>
    <property type="match status" value="1"/>
</dbReference>
<organism evidence="8 9">
    <name type="scientific">Takifugu flavidus</name>
    <name type="common">sansaifugu</name>
    <dbReference type="NCBI Taxonomy" id="433684"/>
    <lineage>
        <taxon>Eukaryota</taxon>
        <taxon>Metazoa</taxon>
        <taxon>Chordata</taxon>
        <taxon>Craniata</taxon>
        <taxon>Vertebrata</taxon>
        <taxon>Euteleostomi</taxon>
        <taxon>Actinopterygii</taxon>
        <taxon>Neopterygii</taxon>
        <taxon>Teleostei</taxon>
        <taxon>Neoteleostei</taxon>
        <taxon>Acanthomorphata</taxon>
        <taxon>Eupercaria</taxon>
        <taxon>Tetraodontiformes</taxon>
        <taxon>Tetradontoidea</taxon>
        <taxon>Tetraodontidae</taxon>
        <taxon>Takifugu</taxon>
    </lineage>
</organism>
<dbReference type="SMART" id="SM00325">
    <property type="entry name" value="RhoGEF"/>
    <property type="match status" value="1"/>
</dbReference>
<gene>
    <name evidence="8" type="ORF">D4764_08G0004540</name>
</gene>
<dbReference type="PANTHER" id="PTHR12845:SF3">
    <property type="entry name" value="RHO GUANINE NUCLEOTIDE EXCHANGE FACTOR 16"/>
    <property type="match status" value="1"/>
</dbReference>
<feature type="region of interest" description="Disordered" evidence="4">
    <location>
        <begin position="154"/>
        <end position="203"/>
    </location>
</feature>
<evidence type="ECO:0000256" key="2">
    <source>
        <dbReference type="ARBA" id="ARBA00022658"/>
    </source>
</evidence>
<feature type="region of interest" description="Disordered" evidence="4">
    <location>
        <begin position="27"/>
        <end position="48"/>
    </location>
</feature>
<dbReference type="Gene3D" id="2.30.30.40">
    <property type="entry name" value="SH3 Domains"/>
    <property type="match status" value="1"/>
</dbReference>
<evidence type="ECO:0000256" key="3">
    <source>
        <dbReference type="PROSITE-ProRule" id="PRU00192"/>
    </source>
</evidence>
<comment type="caution">
    <text evidence="8">The sequence shown here is derived from an EMBL/GenBank/DDBJ whole genome shotgun (WGS) entry which is preliminary data.</text>
</comment>
<dbReference type="InterPro" id="IPR036028">
    <property type="entry name" value="SH3-like_dom_sf"/>
</dbReference>
<dbReference type="SUPFAM" id="SSF48065">
    <property type="entry name" value="DBL homology domain (DH-domain)"/>
    <property type="match status" value="1"/>
</dbReference>
<dbReference type="PROSITE" id="PS50010">
    <property type="entry name" value="DH_2"/>
    <property type="match status" value="1"/>
</dbReference>
<dbReference type="Gene3D" id="2.30.29.30">
    <property type="entry name" value="Pleckstrin-homology domain (PH domain)/Phosphotyrosine-binding domain (PTB)"/>
    <property type="match status" value="1"/>
</dbReference>
<sequence length="694" mass="79267">MSQGQSDSRLGDEAPLILESHFSTVLHISEPEDDCSPGSPQQEPQQEDVVDRIVVPQVVLSTQSPAALKTGTHQLIPKNLAAASRPKHRHHTTVVTFPIGLEHASTRTRHSTQGSDVSWEDYDSDGDGFALRRNRRNKSYRAAVTSLDIEAMAGGKGSASTLKPVKESRAPSPSPGRSPRRKRTFGRKRNQNQRGSFKDATPRLYQEIRERGLNSTIQDELLDDFVMVEAPVEDQAIVVKSYRPIQLTWSQLPQVKETGILTMISPQERKRQEAIFEIITSEHSYLHSLGILVRHFKDNEALRKTMTTTEHHHLFSNIAVIHQISQRFFEDLERRHYENPVIRDISDIVQNHASNHFEPYIVYCSNETFQQRTLQKLLTSNTAFKETLKQIEGSSECGGLPMISFLILPMQRVTRLPLLLDTICQKTKDKTAEYFAAVWALHAMSKLVNSCNDGARRMERTEQMYTIQKQMEFGKIKPFPLVSSSRWLKKCGELAISTEELSIWRAFSHRSYYLFLFNDVLIITKKKSEESFVVMDYATLENVEVECGEDAEGRTSSPAKNSSHYYLSFRLLMSRNSEGRTEQMCLVAESRADRARWIVALREHKETDVSTPTTGLPQYEATKAYMPKNQDELSLQQAELVIVLQKEEEWCYGERMRDGERGWFPASCATEITNPAAIQNNVQRMKRLRKETNV</sequence>
<dbReference type="CDD" id="cd01221">
    <property type="entry name" value="PH_ephexin"/>
    <property type="match status" value="1"/>
</dbReference>
<dbReference type="AlphaFoldDB" id="A0A5C6MSU1"/>
<dbReference type="SMART" id="SM00326">
    <property type="entry name" value="SH3"/>
    <property type="match status" value="1"/>
</dbReference>
<dbReference type="Pfam" id="PF00169">
    <property type="entry name" value="PH"/>
    <property type="match status" value="1"/>
</dbReference>
<reference evidence="8 9" key="1">
    <citation type="submission" date="2019-04" db="EMBL/GenBank/DDBJ databases">
        <title>Chromosome genome assembly for Takifugu flavidus.</title>
        <authorList>
            <person name="Xiao S."/>
        </authorList>
    </citation>
    <scope>NUCLEOTIDE SEQUENCE [LARGE SCALE GENOMIC DNA]</scope>
    <source>
        <strain evidence="8">HTHZ2018</strain>
        <tissue evidence="8">Muscle</tissue>
    </source>
</reference>
<dbReference type="InterPro" id="IPR035797">
    <property type="entry name" value="ARHGEF16/ARHGEF26_SH3"/>
</dbReference>
<feature type="compositionally biased region" description="Basic residues" evidence="4">
    <location>
        <begin position="178"/>
        <end position="191"/>
    </location>
</feature>
<dbReference type="InterPro" id="IPR001452">
    <property type="entry name" value="SH3_domain"/>
</dbReference>
<dbReference type="CDD" id="cd11938">
    <property type="entry name" value="SH3_ARHGEF16_26"/>
    <property type="match status" value="1"/>
</dbReference>
<dbReference type="Proteomes" id="UP000324091">
    <property type="component" value="Chromosome 8"/>
</dbReference>
<dbReference type="Pfam" id="PF00621">
    <property type="entry name" value="RhoGEF"/>
    <property type="match status" value="1"/>
</dbReference>
<keyword evidence="9" id="KW-1185">Reference proteome</keyword>
<accession>A0A5C6MSU1</accession>
<dbReference type="SUPFAM" id="SSF50044">
    <property type="entry name" value="SH3-domain"/>
    <property type="match status" value="1"/>
</dbReference>
<dbReference type="InterPro" id="IPR000219">
    <property type="entry name" value="DH_dom"/>
</dbReference>
<dbReference type="InterPro" id="IPR011993">
    <property type="entry name" value="PH-like_dom_sf"/>
</dbReference>